<dbReference type="Gene3D" id="3.30.70.360">
    <property type="match status" value="1"/>
</dbReference>
<evidence type="ECO:0000256" key="4">
    <source>
        <dbReference type="ARBA" id="ARBA00022723"/>
    </source>
</evidence>
<evidence type="ECO:0000313" key="28">
    <source>
        <dbReference type="Ensembl" id="ENSSSCP00070022084.1"/>
    </source>
</evidence>
<comment type="catalytic activity">
    <reaction evidence="22">
        <text>N-(9Z-octadecenoyl)-L-leucine + H2O = L-leucine + (9Z)-octadecenoate</text>
        <dbReference type="Rhea" id="RHEA:51360"/>
        <dbReference type="ChEBI" id="CHEBI:15377"/>
        <dbReference type="ChEBI" id="CHEBI:30823"/>
        <dbReference type="ChEBI" id="CHEBI:57427"/>
        <dbReference type="ChEBI" id="CHEBI:134035"/>
    </reaction>
    <physiologicalReaction direction="left-to-right" evidence="22">
        <dbReference type="Rhea" id="RHEA:51361"/>
    </physiologicalReaction>
    <physiologicalReaction direction="right-to-left" evidence="22">
        <dbReference type="Rhea" id="RHEA:51362"/>
    </physiologicalReaction>
</comment>
<evidence type="ECO:0000256" key="9">
    <source>
        <dbReference type="ARBA" id="ARBA00047450"/>
    </source>
</evidence>
<evidence type="ECO:0000256" key="6">
    <source>
        <dbReference type="ARBA" id="ARBA00022833"/>
    </source>
</evidence>
<evidence type="ECO:0000256" key="14">
    <source>
        <dbReference type="ARBA" id="ARBA00047879"/>
    </source>
</evidence>
<comment type="catalytic activity">
    <reaction evidence="21">
        <text>N-(9Z-octadecenoyl)-L-tryptophan + H2O = L-tryptophan + (9Z)-octadecenoate</text>
        <dbReference type="Rhea" id="RHEA:64176"/>
        <dbReference type="ChEBI" id="CHEBI:15377"/>
        <dbReference type="ChEBI" id="CHEBI:30823"/>
        <dbReference type="ChEBI" id="CHEBI:57912"/>
        <dbReference type="ChEBI" id="CHEBI:149733"/>
    </reaction>
    <physiologicalReaction direction="left-to-right" evidence="21">
        <dbReference type="Rhea" id="RHEA:64177"/>
    </physiologicalReaction>
</comment>
<comment type="catalytic activity">
    <reaction evidence="19">
        <text>N-(9Z-octadecenoyl)-L-serine + H2O = L-serine + (9Z)-octadecenoate</text>
        <dbReference type="Rhea" id="RHEA:51352"/>
        <dbReference type="ChEBI" id="CHEBI:15377"/>
        <dbReference type="ChEBI" id="CHEBI:30823"/>
        <dbReference type="ChEBI" id="CHEBI:33384"/>
        <dbReference type="ChEBI" id="CHEBI:134031"/>
    </reaction>
    <physiologicalReaction direction="left-to-right" evidence="19">
        <dbReference type="Rhea" id="RHEA:51353"/>
    </physiologicalReaction>
</comment>
<evidence type="ECO:0000256" key="8">
    <source>
        <dbReference type="ARBA" id="ARBA00046147"/>
    </source>
</evidence>
<evidence type="ECO:0000256" key="3">
    <source>
        <dbReference type="ARBA" id="ARBA00022670"/>
    </source>
</evidence>
<dbReference type="AlphaFoldDB" id="A0A4X1TXE0"/>
<evidence type="ECO:0000256" key="11">
    <source>
        <dbReference type="ARBA" id="ARBA00047723"/>
    </source>
</evidence>
<evidence type="ECO:0000256" key="12">
    <source>
        <dbReference type="ARBA" id="ARBA00047866"/>
    </source>
</evidence>
<dbReference type="InterPro" id="IPR002933">
    <property type="entry name" value="Peptidase_M20"/>
</dbReference>
<protein>
    <submittedName>
        <fullName evidence="28">Uncharacterized protein</fullName>
    </submittedName>
</protein>
<dbReference type="PANTHER" id="PTHR45962">
    <property type="entry name" value="N-FATTY-ACYL-AMINO ACID SYNTHASE/HYDROLASE PM20D1"/>
    <property type="match status" value="1"/>
</dbReference>
<accession>A0A4X1TXE0</accession>
<evidence type="ECO:0000256" key="22">
    <source>
        <dbReference type="ARBA" id="ARBA00048827"/>
    </source>
</evidence>
<evidence type="ECO:0000256" key="17">
    <source>
        <dbReference type="ARBA" id="ARBA00048402"/>
    </source>
</evidence>
<comment type="catalytic activity">
    <reaction evidence="15">
        <text>N-(9Z-octadecenoyl)-L-methionine + H2O = (9Z)-octadecenoate + L-methionine</text>
        <dbReference type="Rhea" id="RHEA:64144"/>
        <dbReference type="ChEBI" id="CHEBI:15377"/>
        <dbReference type="ChEBI" id="CHEBI:30823"/>
        <dbReference type="ChEBI" id="CHEBI:57844"/>
        <dbReference type="ChEBI" id="CHEBI:149732"/>
    </reaction>
    <physiologicalReaction direction="left-to-right" evidence="15">
        <dbReference type="Rhea" id="RHEA:64145"/>
    </physiologicalReaction>
</comment>
<comment type="catalytic activity">
    <reaction evidence="18">
        <text>an N-acyl-L-amino acid + H2O = an L-alpha-amino acid + a carboxylate</text>
        <dbReference type="Rhea" id="RHEA:15565"/>
        <dbReference type="ChEBI" id="CHEBI:15377"/>
        <dbReference type="ChEBI" id="CHEBI:29067"/>
        <dbReference type="ChEBI" id="CHEBI:59869"/>
        <dbReference type="ChEBI" id="CHEBI:59874"/>
        <dbReference type="EC" id="3.5.1.14"/>
    </reaction>
    <physiologicalReaction direction="left-to-right" evidence="18">
        <dbReference type="Rhea" id="RHEA:15566"/>
    </physiologicalReaction>
    <physiologicalReaction direction="right-to-left" evidence="18">
        <dbReference type="Rhea" id="RHEA:15567"/>
    </physiologicalReaction>
</comment>
<comment type="catalytic activity">
    <reaction evidence="14">
        <text>N-hexadecanoyl-L-phenylalanine + H2O = hexadecanoate + L-phenylalanine</text>
        <dbReference type="Rhea" id="RHEA:64124"/>
        <dbReference type="ChEBI" id="CHEBI:7896"/>
        <dbReference type="ChEBI" id="CHEBI:15377"/>
        <dbReference type="ChEBI" id="CHEBI:58095"/>
        <dbReference type="ChEBI" id="CHEBI:149699"/>
    </reaction>
    <physiologicalReaction direction="left-to-right" evidence="14">
        <dbReference type="Rhea" id="RHEA:64125"/>
    </physiologicalReaction>
</comment>
<comment type="catalytic activity">
    <reaction evidence="11">
        <text>N-octadecanoyl-L-phenylalanine + H2O = octadecanoate + L-phenylalanine</text>
        <dbReference type="Rhea" id="RHEA:64128"/>
        <dbReference type="ChEBI" id="CHEBI:15377"/>
        <dbReference type="ChEBI" id="CHEBI:25629"/>
        <dbReference type="ChEBI" id="CHEBI:58095"/>
        <dbReference type="ChEBI" id="CHEBI:149700"/>
    </reaction>
    <physiologicalReaction direction="left-to-right" evidence="11">
        <dbReference type="Rhea" id="RHEA:64129"/>
    </physiologicalReaction>
</comment>
<comment type="catalytic activity">
    <reaction evidence="26">
        <text>N-(9Z-octadecenoyl)-L-lysine + H2O = L-lysine + (9Z)-octadecenoate</text>
        <dbReference type="Rhea" id="RHEA:64192"/>
        <dbReference type="ChEBI" id="CHEBI:15377"/>
        <dbReference type="ChEBI" id="CHEBI:30823"/>
        <dbReference type="ChEBI" id="CHEBI:32551"/>
        <dbReference type="ChEBI" id="CHEBI:149731"/>
    </reaction>
    <physiologicalReaction direction="left-to-right" evidence="26">
        <dbReference type="Rhea" id="RHEA:64193"/>
    </physiologicalReaction>
</comment>
<dbReference type="SUPFAM" id="SSF53187">
    <property type="entry name" value="Zn-dependent exopeptidases"/>
    <property type="match status" value="1"/>
</dbReference>
<organism evidence="28 29">
    <name type="scientific">Sus scrofa</name>
    <name type="common">Pig</name>
    <dbReference type="NCBI Taxonomy" id="9823"/>
    <lineage>
        <taxon>Eukaryota</taxon>
        <taxon>Metazoa</taxon>
        <taxon>Chordata</taxon>
        <taxon>Craniata</taxon>
        <taxon>Vertebrata</taxon>
        <taxon>Euteleostomi</taxon>
        <taxon>Mammalia</taxon>
        <taxon>Eutheria</taxon>
        <taxon>Laurasiatheria</taxon>
        <taxon>Artiodactyla</taxon>
        <taxon>Suina</taxon>
        <taxon>Suidae</taxon>
        <taxon>Sus</taxon>
    </lineage>
</organism>
<comment type="catalytic activity">
    <reaction evidence="9">
        <text>(9Z)-octadecenoate + glycine = N-(9Z-octadecenoyl)glycine + H2O</text>
        <dbReference type="Rhea" id="RHEA:51316"/>
        <dbReference type="ChEBI" id="CHEBI:15377"/>
        <dbReference type="ChEBI" id="CHEBI:30823"/>
        <dbReference type="ChEBI" id="CHEBI:57305"/>
        <dbReference type="ChEBI" id="CHEBI:133992"/>
    </reaction>
    <physiologicalReaction direction="right-to-left" evidence="9">
        <dbReference type="Rhea" id="RHEA:51318"/>
    </physiologicalReaction>
</comment>
<comment type="pathway">
    <text evidence="1">Lipid metabolism; fatty acid metabolism.</text>
</comment>
<evidence type="ECO:0000256" key="13">
    <source>
        <dbReference type="ARBA" id="ARBA00047874"/>
    </source>
</evidence>
<comment type="catalytic activity">
    <reaction evidence="24">
        <text>L-phenylalanine + (9Z)-octadecenoate = N-(9Z-octadecenoyl)-L-phenylalanine + H2O</text>
        <dbReference type="Rhea" id="RHEA:51300"/>
        <dbReference type="ChEBI" id="CHEBI:15377"/>
        <dbReference type="ChEBI" id="CHEBI:30823"/>
        <dbReference type="ChEBI" id="CHEBI:58095"/>
        <dbReference type="ChEBI" id="CHEBI:134020"/>
    </reaction>
    <physiologicalReaction direction="left-to-right" evidence="24">
        <dbReference type="Rhea" id="RHEA:51301"/>
    </physiologicalReaction>
    <physiologicalReaction direction="right-to-left" evidence="24">
        <dbReference type="Rhea" id="RHEA:51302"/>
    </physiologicalReaction>
</comment>
<evidence type="ECO:0000256" key="25">
    <source>
        <dbReference type="ARBA" id="ARBA00049100"/>
    </source>
</evidence>
<dbReference type="Pfam" id="PF01546">
    <property type="entry name" value="Peptidase_M20"/>
    <property type="match status" value="1"/>
</dbReference>
<evidence type="ECO:0000256" key="15">
    <source>
        <dbReference type="ARBA" id="ARBA00048145"/>
    </source>
</evidence>
<evidence type="ECO:0000256" key="1">
    <source>
        <dbReference type="ARBA" id="ARBA00004872"/>
    </source>
</evidence>
<keyword evidence="3" id="KW-0645">Protease</keyword>
<proteinExistence type="inferred from homology"/>
<keyword evidence="6" id="KW-0862">Zinc</keyword>
<evidence type="ECO:0000256" key="26">
    <source>
        <dbReference type="ARBA" id="ARBA00049457"/>
    </source>
</evidence>
<sequence length="327" mass="35831">MARPYICLLALAAMLLLGVATISRSRGLRDKAHQSAPRIPSQFSQEERVAMKEALKGAIQIPTVSFSPKELNTTALAEFGEYIRKVFPTVFKTSFIRHEVVGEYSHLFTVHGSDPSLQPYMLLAHIDVVPAPDEGWDVPFSGLERDGFIYGRGTIDNKNSLMGILQSLELLLIRNYIPRRSFFIALGHDEEVMGVNGAQKISALLQARGVQLAFIVDEGSFIFDGFIPGLKNPFAMVSVSEKGLINLMLQVNTTPGHSSAPPKETSIGILAAAVNRLMERNFVTNALVRTTTALTMFNSGIKVNVIPAVAQAIVNFRIHPAQTVQEV</sequence>
<evidence type="ECO:0000256" key="24">
    <source>
        <dbReference type="ARBA" id="ARBA00048879"/>
    </source>
</evidence>
<evidence type="ECO:0000256" key="21">
    <source>
        <dbReference type="ARBA" id="ARBA00048822"/>
    </source>
</evidence>
<feature type="signal peptide" evidence="27">
    <location>
        <begin position="1"/>
        <end position="20"/>
    </location>
</feature>
<comment type="catalytic activity">
    <reaction evidence="25">
        <text>N-(5Z,8Z,11Z,14Z-eicosatetraenoyl)-L-serine + H2O = (5Z,8Z,11Z,14Z)-eicosatetraenoate + L-serine</text>
        <dbReference type="Rhea" id="RHEA:64116"/>
        <dbReference type="ChEBI" id="CHEBI:15377"/>
        <dbReference type="ChEBI" id="CHEBI:32395"/>
        <dbReference type="ChEBI" id="CHEBI:33384"/>
        <dbReference type="ChEBI" id="CHEBI:149697"/>
    </reaction>
    <physiologicalReaction direction="left-to-right" evidence="25">
        <dbReference type="Rhea" id="RHEA:64117"/>
    </physiologicalReaction>
    <physiologicalReaction direction="right-to-left" evidence="25">
        <dbReference type="Rhea" id="RHEA:64118"/>
    </physiologicalReaction>
</comment>
<dbReference type="GO" id="GO:0008233">
    <property type="term" value="F:peptidase activity"/>
    <property type="evidence" value="ECO:0007669"/>
    <property type="project" value="UniProtKB-KW"/>
</dbReference>
<evidence type="ECO:0000256" key="23">
    <source>
        <dbReference type="ARBA" id="ARBA00048840"/>
    </source>
</evidence>
<evidence type="ECO:0000256" key="19">
    <source>
        <dbReference type="ARBA" id="ARBA00048597"/>
    </source>
</evidence>
<dbReference type="InterPro" id="IPR047177">
    <property type="entry name" value="Pept_M20A"/>
</dbReference>
<evidence type="ECO:0000256" key="16">
    <source>
        <dbReference type="ARBA" id="ARBA00048380"/>
    </source>
</evidence>
<dbReference type="GO" id="GO:0004046">
    <property type="term" value="F:aminoacylase activity"/>
    <property type="evidence" value="ECO:0007669"/>
    <property type="project" value="UniProtKB-EC"/>
</dbReference>
<dbReference type="GO" id="GO:0006508">
    <property type="term" value="P:proteolysis"/>
    <property type="evidence" value="ECO:0007669"/>
    <property type="project" value="UniProtKB-KW"/>
</dbReference>
<comment type="catalytic activity">
    <reaction evidence="10">
        <text>N-(4Z,7Z,10Z,13Z,16Z,19Z-docosahexaenoyl)-L-phenylalanine + H2O = (4Z,7Z,10Z,13Z,16Z,19Z)-docosahexaenoate + L-phenylalanine</text>
        <dbReference type="Rhea" id="RHEA:64132"/>
        <dbReference type="ChEBI" id="CHEBI:15377"/>
        <dbReference type="ChEBI" id="CHEBI:58095"/>
        <dbReference type="ChEBI" id="CHEBI:77016"/>
        <dbReference type="ChEBI" id="CHEBI:149701"/>
    </reaction>
    <physiologicalReaction direction="left-to-right" evidence="10">
        <dbReference type="Rhea" id="RHEA:64133"/>
    </physiologicalReaction>
</comment>
<evidence type="ECO:0000256" key="27">
    <source>
        <dbReference type="SAM" id="SignalP"/>
    </source>
</evidence>
<evidence type="ECO:0000313" key="29">
    <source>
        <dbReference type="Proteomes" id="UP000314985"/>
    </source>
</evidence>
<evidence type="ECO:0000256" key="18">
    <source>
        <dbReference type="ARBA" id="ARBA00048579"/>
    </source>
</evidence>
<reference evidence="28" key="2">
    <citation type="submission" date="2025-08" db="UniProtKB">
        <authorList>
            <consortium name="Ensembl"/>
        </authorList>
    </citation>
    <scope>IDENTIFICATION</scope>
</reference>
<dbReference type="Ensembl" id="ENSSSCT00070026573.1">
    <property type="protein sequence ID" value="ENSSSCP00070022084.1"/>
    <property type="gene ID" value="ENSSSCG00070013597.1"/>
</dbReference>
<comment type="catalytic activity">
    <reaction evidence="13">
        <text>(5Z,8Z,11Z,14Z)-eicosatetraenoate + L-phenylalanine = N-(5Z,8Z,11Z,14Z-eicosatetraenoyl)-L-phenylalanine + H2O</text>
        <dbReference type="Rhea" id="RHEA:51312"/>
        <dbReference type="ChEBI" id="CHEBI:15377"/>
        <dbReference type="ChEBI" id="CHEBI:32395"/>
        <dbReference type="ChEBI" id="CHEBI:58095"/>
        <dbReference type="ChEBI" id="CHEBI:134022"/>
    </reaction>
    <physiologicalReaction direction="left-to-right" evidence="13">
        <dbReference type="Rhea" id="RHEA:51313"/>
    </physiologicalReaction>
    <physiologicalReaction direction="right-to-left" evidence="13">
        <dbReference type="Rhea" id="RHEA:51314"/>
    </physiologicalReaction>
</comment>
<evidence type="ECO:0000256" key="20">
    <source>
        <dbReference type="ARBA" id="ARBA00048729"/>
    </source>
</evidence>
<comment type="function">
    <text evidence="8">Secreted enzyme that regulates the endogenous N-fatty acyl amino acid (NAAs) tissue and circulating levels by functioning as a bidirectional NAA synthase/hydrolase. It condenses free fatty acids and free amino acids to generate NAAs and bidirectionally catalyzes the reverse hydrolysis reaction. Some of these NAAs stimulate oxidative metabolism via mitochondrial uncoupling, increasing energy expenditure in a UPC1-independent manner. Thereby, this secreted protein may indirectly regulate whole body energy expenditure. PM20D1 circulates in tight association with both low- and high-density (LDL and HDL,respectively) lipoprotein particles.</text>
</comment>
<comment type="catalytic activity">
    <reaction evidence="23">
        <text>an N-acyl-aromatic L-alpha-amino acid + H2O = an aromatic L-alpha-amino acid + a carboxylate</text>
        <dbReference type="Rhea" id="RHEA:54184"/>
        <dbReference type="ChEBI" id="CHEBI:15377"/>
        <dbReference type="ChEBI" id="CHEBI:29067"/>
        <dbReference type="ChEBI" id="CHEBI:84824"/>
        <dbReference type="ChEBI" id="CHEBI:138093"/>
        <dbReference type="EC" id="3.5.1.114"/>
    </reaction>
    <physiologicalReaction direction="left-to-right" evidence="23">
        <dbReference type="Rhea" id="RHEA:54185"/>
    </physiologicalReaction>
    <physiologicalReaction direction="right-to-left" evidence="23">
        <dbReference type="Rhea" id="RHEA:54186"/>
    </physiologicalReaction>
</comment>
<evidence type="ECO:0000256" key="7">
    <source>
        <dbReference type="ARBA" id="ARBA00034698"/>
    </source>
</evidence>
<dbReference type="PANTHER" id="PTHR45962:SF1">
    <property type="entry name" value="N-FATTY-ACYL-AMINO ACID SYNTHASE_HYDROLASE PM20D1"/>
    <property type="match status" value="1"/>
</dbReference>
<dbReference type="GO" id="GO:0046872">
    <property type="term" value="F:metal ion binding"/>
    <property type="evidence" value="ECO:0007669"/>
    <property type="project" value="UniProtKB-KW"/>
</dbReference>
<keyword evidence="4" id="KW-0479">Metal-binding</keyword>
<comment type="catalytic activity">
    <reaction evidence="17">
        <text>N-(5Z,8Z,11Z,14Z)-eicosatetraenoyl-glycine + H2O = (5Z,8Z,11Z,14Z)-eicosatetraenoate + glycine</text>
        <dbReference type="Rhea" id="RHEA:64108"/>
        <dbReference type="ChEBI" id="CHEBI:15377"/>
        <dbReference type="ChEBI" id="CHEBI:32395"/>
        <dbReference type="ChEBI" id="CHEBI:57305"/>
        <dbReference type="ChEBI" id="CHEBI:59002"/>
    </reaction>
    <physiologicalReaction direction="left-to-right" evidence="17">
        <dbReference type="Rhea" id="RHEA:64109"/>
    </physiologicalReaction>
    <physiologicalReaction direction="right-to-left" evidence="17">
        <dbReference type="Rhea" id="RHEA:64110"/>
    </physiologicalReaction>
</comment>
<comment type="similarity">
    <text evidence="2">Belongs to the peptidase M20A family.</text>
</comment>
<comment type="catalytic activity">
    <reaction evidence="16">
        <text>N-(9Z-octadecenoyl)-L-asparagine + H2O = L-asparagine + (9Z)-octadecenoate</text>
        <dbReference type="Rhea" id="RHEA:64136"/>
        <dbReference type="ChEBI" id="CHEBI:15377"/>
        <dbReference type="ChEBI" id="CHEBI:30823"/>
        <dbReference type="ChEBI" id="CHEBI:58048"/>
        <dbReference type="ChEBI" id="CHEBI:149730"/>
    </reaction>
    <physiologicalReaction direction="left-to-right" evidence="16">
        <dbReference type="Rhea" id="RHEA:64137"/>
    </physiologicalReaction>
</comment>
<keyword evidence="27" id="KW-0732">Signal</keyword>
<dbReference type="Gene3D" id="3.40.630.10">
    <property type="entry name" value="Zn peptidases"/>
    <property type="match status" value="1"/>
</dbReference>
<feature type="chain" id="PRO_5021458548" evidence="27">
    <location>
        <begin position="21"/>
        <end position="327"/>
    </location>
</feature>
<comment type="pathway">
    <text evidence="7">Amino-acid metabolism.</text>
</comment>
<comment type="catalytic activity">
    <reaction evidence="20">
        <text>N-(9Z-octadecenoyl)-L-glutamine + H2O = L-glutamine + (9Z)-octadecenoate</text>
        <dbReference type="Rhea" id="RHEA:51356"/>
        <dbReference type="ChEBI" id="CHEBI:15377"/>
        <dbReference type="ChEBI" id="CHEBI:30823"/>
        <dbReference type="ChEBI" id="CHEBI:58359"/>
        <dbReference type="ChEBI" id="CHEBI:134033"/>
    </reaction>
    <physiologicalReaction direction="left-to-right" evidence="20">
        <dbReference type="Rhea" id="RHEA:51357"/>
    </physiologicalReaction>
</comment>
<evidence type="ECO:0000256" key="2">
    <source>
        <dbReference type="ARBA" id="ARBA00006247"/>
    </source>
</evidence>
<dbReference type="Proteomes" id="UP000314985">
    <property type="component" value="Unassembled WGS sequence"/>
</dbReference>
<reference evidence="29" key="1">
    <citation type="submission" date="2017-08" db="EMBL/GenBank/DDBJ databases">
        <title>USMARCv1.0.</title>
        <authorList>
            <person name="Hannum G.I."/>
            <person name="Koren S."/>
            <person name="Schroeder S.G."/>
            <person name="Chin S.C."/>
            <person name="Nonneman D.J."/>
            <person name="Becker S.A."/>
            <person name="Rosen B.D."/>
            <person name="Bickhart D.M."/>
            <person name="Putnam N.H."/>
            <person name="Green R.E."/>
            <person name="Tuggle C.K."/>
            <person name="Liu H."/>
            <person name="Rohrer G.A."/>
            <person name="Warr A."/>
            <person name="Hall R."/>
            <person name="Kim K."/>
            <person name="Hume D.A."/>
            <person name="Talbot R."/>
            <person name="Chow W."/>
            <person name="Howe K."/>
            <person name="Schwartz A.S."/>
            <person name="Watson M."/>
            <person name="Archibald A.L."/>
            <person name="Phillippy A.M."/>
            <person name="Smith T.P.L."/>
        </authorList>
    </citation>
    <scope>NUCLEOTIDE SEQUENCE [LARGE SCALE GENOMIC DNA]</scope>
</reference>
<evidence type="ECO:0000256" key="5">
    <source>
        <dbReference type="ARBA" id="ARBA00022801"/>
    </source>
</evidence>
<comment type="catalytic activity">
    <reaction evidence="12">
        <text>N-(9Z-octadecenoyl)-L-tyrosine + H2O = L-tyrosine + (9Z)-octadecenoate</text>
        <dbReference type="Rhea" id="RHEA:64184"/>
        <dbReference type="ChEBI" id="CHEBI:15377"/>
        <dbReference type="ChEBI" id="CHEBI:30823"/>
        <dbReference type="ChEBI" id="CHEBI:58315"/>
        <dbReference type="ChEBI" id="CHEBI:149734"/>
    </reaction>
    <physiologicalReaction direction="left-to-right" evidence="12">
        <dbReference type="Rhea" id="RHEA:64185"/>
    </physiologicalReaction>
</comment>
<name>A0A4X1TXE0_PIG</name>
<keyword evidence="5" id="KW-0378">Hydrolase</keyword>
<dbReference type="FunFam" id="3.40.630.10:FF:000027">
    <property type="entry name" value="N-fatty-acyl-amino acid synthase/hydrolase PM20D1"/>
    <property type="match status" value="1"/>
</dbReference>
<dbReference type="FunFam" id="3.30.70.360:FF:000006">
    <property type="entry name" value="N-fatty-acyl-amino acid synthase/hydrolase PM20D1"/>
    <property type="match status" value="1"/>
</dbReference>
<evidence type="ECO:0000256" key="10">
    <source>
        <dbReference type="ARBA" id="ARBA00047567"/>
    </source>
</evidence>